<protein>
    <submittedName>
        <fullName evidence="1">Uncharacterized protein</fullName>
    </submittedName>
</protein>
<name>A0A6S6SUW2_9GAMM</name>
<feature type="non-terminal residue" evidence="1">
    <location>
        <position position="1"/>
    </location>
</feature>
<sequence length="35" mass="4084">KHVGSLEWEVDELSSHANLLDFIEVLNSGRFKRRT</sequence>
<proteinExistence type="predicted"/>
<reference evidence="1" key="1">
    <citation type="submission" date="2020-01" db="EMBL/GenBank/DDBJ databases">
        <authorList>
            <person name="Meier V. D."/>
            <person name="Meier V D."/>
        </authorList>
    </citation>
    <scope>NUCLEOTIDE SEQUENCE</scope>
    <source>
        <strain evidence="1">HLG_WM_MAG_08</strain>
    </source>
</reference>
<evidence type="ECO:0000313" key="1">
    <source>
        <dbReference type="EMBL" id="CAA6814360.1"/>
    </source>
</evidence>
<organism evidence="1">
    <name type="scientific">uncultured Thiotrichaceae bacterium</name>
    <dbReference type="NCBI Taxonomy" id="298394"/>
    <lineage>
        <taxon>Bacteria</taxon>
        <taxon>Pseudomonadati</taxon>
        <taxon>Pseudomonadota</taxon>
        <taxon>Gammaproteobacteria</taxon>
        <taxon>Thiotrichales</taxon>
        <taxon>Thiotrichaceae</taxon>
        <taxon>environmental samples</taxon>
    </lineage>
</organism>
<accession>A0A6S6SUW2</accession>
<gene>
    <name evidence="1" type="ORF">HELGO_WM43002</name>
</gene>
<dbReference type="EMBL" id="CACVAV010000233">
    <property type="protein sequence ID" value="CAA6814360.1"/>
    <property type="molecule type" value="Genomic_DNA"/>
</dbReference>
<dbReference type="AlphaFoldDB" id="A0A6S6SUW2"/>